<gene>
    <name evidence="1" type="ORF">C4F49_13340</name>
</gene>
<dbReference type="EMBL" id="PRDK01000007">
    <property type="protein sequence ID" value="MBE8714667.1"/>
    <property type="molecule type" value="Genomic_DNA"/>
</dbReference>
<reference evidence="1" key="1">
    <citation type="submission" date="2018-02" db="EMBL/GenBank/DDBJ databases">
        <authorList>
            <person name="Vasarhelyi B.M."/>
            <person name="Deshmukh S."/>
            <person name="Balint B."/>
            <person name="Kukolya J."/>
        </authorList>
    </citation>
    <scope>NUCLEOTIDE SEQUENCE</scope>
    <source>
        <strain evidence="1">KB22</strain>
    </source>
</reference>
<dbReference type="AlphaFoldDB" id="A0A928UXT9"/>
<dbReference type="RefSeq" id="WP_196936082.1">
    <property type="nucleotide sequence ID" value="NZ_MU158698.1"/>
</dbReference>
<accession>A0A928UXT9</accession>
<keyword evidence="2" id="KW-1185">Reference proteome</keyword>
<organism evidence="1 2">
    <name type="scientific">Sphingobacterium hungaricum</name>
    <dbReference type="NCBI Taxonomy" id="2082723"/>
    <lineage>
        <taxon>Bacteria</taxon>
        <taxon>Pseudomonadati</taxon>
        <taxon>Bacteroidota</taxon>
        <taxon>Sphingobacteriia</taxon>
        <taxon>Sphingobacteriales</taxon>
        <taxon>Sphingobacteriaceae</taxon>
        <taxon>Sphingobacterium</taxon>
    </lineage>
</organism>
<name>A0A928UXT9_9SPHI</name>
<evidence type="ECO:0000313" key="2">
    <source>
        <dbReference type="Proteomes" id="UP000616201"/>
    </source>
</evidence>
<protein>
    <submittedName>
        <fullName evidence="1">Uncharacterized protein</fullName>
    </submittedName>
</protein>
<evidence type="ECO:0000313" key="1">
    <source>
        <dbReference type="EMBL" id="MBE8714667.1"/>
    </source>
</evidence>
<dbReference type="Proteomes" id="UP000616201">
    <property type="component" value="Unassembled WGS sequence"/>
</dbReference>
<sequence length="67" mass="7751">MNKCKPLQDYKELSFVKFGAFATRIATNMRKHDIFKDGLPTIDLLDEQLLVFMPMSDVQRLDSLQST</sequence>
<proteinExistence type="predicted"/>
<comment type="caution">
    <text evidence="1">The sequence shown here is derived from an EMBL/GenBank/DDBJ whole genome shotgun (WGS) entry which is preliminary data.</text>
</comment>